<feature type="domain" description="DUF4097" evidence="2">
    <location>
        <begin position="41"/>
        <end position="338"/>
    </location>
</feature>
<dbReference type="EMBL" id="CP136051">
    <property type="protein sequence ID" value="WOK08188.1"/>
    <property type="molecule type" value="Genomic_DNA"/>
</dbReference>
<organism evidence="3 4">
    <name type="scientific">Imperialibacter roseus</name>
    <dbReference type="NCBI Taxonomy" id="1324217"/>
    <lineage>
        <taxon>Bacteria</taxon>
        <taxon>Pseudomonadati</taxon>
        <taxon>Bacteroidota</taxon>
        <taxon>Cytophagia</taxon>
        <taxon>Cytophagales</taxon>
        <taxon>Flammeovirgaceae</taxon>
        <taxon>Imperialibacter</taxon>
    </lineage>
</organism>
<dbReference type="PANTHER" id="PTHR34094">
    <property type="match status" value="1"/>
</dbReference>
<proteinExistence type="predicted"/>
<sequence length="342" mass="36796">MKSIALLLFFALVTVSSAISQDFDYSFKETYKVSTPAQLSISSSDGNIDVLPGNGSEIEVFFVVKQNGRMLDISRTQLEEELTLTIIKTGSSVDITVKYPNNSWNIDWRDRINVDFKVYAPKETTGDLRSSDGNVTIKGMTASQKLKTSDGNIVLAEITGDVSGVTSDGNIRGEKIKGSVYSRTSDGNIDFNNVIGDVESTTSDGNIRLTNINGTARAHTSDGDIEIYNAKGKTHTAQTSDGDIYFEDLAGGMEAIASDGSIKGNIIELRGSLRAKTSDGNIEISVPDNLGMNLYVKGESVDVPLVNFSGRSTKEVIDGKTNGGGVDVNLTTSDGRIRLVYR</sequence>
<evidence type="ECO:0000313" key="4">
    <source>
        <dbReference type="Proteomes" id="UP001302349"/>
    </source>
</evidence>
<accession>A0ABZ0IT16</accession>
<dbReference type="PANTHER" id="PTHR34094:SF1">
    <property type="entry name" value="PROTEIN FAM185A"/>
    <property type="match status" value="1"/>
</dbReference>
<keyword evidence="4" id="KW-1185">Reference proteome</keyword>
<evidence type="ECO:0000259" key="2">
    <source>
        <dbReference type="Pfam" id="PF13349"/>
    </source>
</evidence>
<reference evidence="3 4" key="1">
    <citation type="journal article" date="2023" name="Microbiol. Resour. Announc.">
        <title>Complete Genome Sequence of Imperialibacter roseus strain P4T.</title>
        <authorList>
            <person name="Tizabi D.R."/>
            <person name="Bachvaroff T."/>
            <person name="Hill R.T."/>
        </authorList>
    </citation>
    <scope>NUCLEOTIDE SEQUENCE [LARGE SCALE GENOMIC DNA]</scope>
    <source>
        <strain evidence="3 4">P4T</strain>
    </source>
</reference>
<protein>
    <submittedName>
        <fullName evidence="3">DUF4097 family beta strand repeat-containing protein</fullName>
    </submittedName>
</protein>
<dbReference type="InterPro" id="IPR025164">
    <property type="entry name" value="Toastrack_DUF4097"/>
</dbReference>
<evidence type="ECO:0000256" key="1">
    <source>
        <dbReference type="SAM" id="SignalP"/>
    </source>
</evidence>
<evidence type="ECO:0000313" key="3">
    <source>
        <dbReference type="EMBL" id="WOK08188.1"/>
    </source>
</evidence>
<gene>
    <name evidence="3" type="ORF">RT717_06010</name>
</gene>
<dbReference type="Proteomes" id="UP001302349">
    <property type="component" value="Chromosome"/>
</dbReference>
<dbReference type="RefSeq" id="WP_317490833.1">
    <property type="nucleotide sequence ID" value="NZ_CP136051.1"/>
</dbReference>
<dbReference type="Pfam" id="PF13349">
    <property type="entry name" value="DUF4097"/>
    <property type="match status" value="1"/>
</dbReference>
<feature type="chain" id="PRO_5046330989" evidence="1">
    <location>
        <begin position="21"/>
        <end position="342"/>
    </location>
</feature>
<feature type="signal peptide" evidence="1">
    <location>
        <begin position="1"/>
        <end position="20"/>
    </location>
</feature>
<keyword evidence="1" id="KW-0732">Signal</keyword>
<name>A0ABZ0IT16_9BACT</name>